<evidence type="ECO:0000313" key="3">
    <source>
        <dbReference type="Proteomes" id="UP000270094"/>
    </source>
</evidence>
<keyword evidence="3" id="KW-1185">Reference proteome</keyword>
<feature type="compositionally biased region" description="Polar residues" evidence="1">
    <location>
        <begin position="70"/>
        <end position="82"/>
    </location>
</feature>
<dbReference type="Proteomes" id="UP000270094">
    <property type="component" value="Unassembled WGS sequence"/>
</dbReference>
<dbReference type="EMBL" id="UYYB01098237">
    <property type="protein sequence ID" value="VDM77012.1"/>
    <property type="molecule type" value="Genomic_DNA"/>
</dbReference>
<sequence>MLFTAALQWVMKLLLDWNERVQPTYSLSRSSDMRSMSRLREPAEYVSKAKHRWAGHTMRRIDDVDKKNSGMDSSRSKTSSRGPPSRWADVFVARMDQLNLQLVTSDVSGPRASPLEFNTNIVDDASERQKRINTVL</sequence>
<gene>
    <name evidence="2" type="ORF">SVUK_LOCUS12010</name>
</gene>
<evidence type="ECO:0000256" key="1">
    <source>
        <dbReference type="SAM" id="MobiDB-lite"/>
    </source>
</evidence>
<dbReference type="AlphaFoldDB" id="A0A3P7LCI7"/>
<feature type="region of interest" description="Disordered" evidence="1">
    <location>
        <begin position="58"/>
        <end position="86"/>
    </location>
</feature>
<accession>A0A3P7LCI7</accession>
<name>A0A3P7LCI7_STRVU</name>
<organism evidence="2 3">
    <name type="scientific">Strongylus vulgaris</name>
    <name type="common">Blood worm</name>
    <dbReference type="NCBI Taxonomy" id="40348"/>
    <lineage>
        <taxon>Eukaryota</taxon>
        <taxon>Metazoa</taxon>
        <taxon>Ecdysozoa</taxon>
        <taxon>Nematoda</taxon>
        <taxon>Chromadorea</taxon>
        <taxon>Rhabditida</taxon>
        <taxon>Rhabditina</taxon>
        <taxon>Rhabditomorpha</taxon>
        <taxon>Strongyloidea</taxon>
        <taxon>Strongylidae</taxon>
        <taxon>Strongylus</taxon>
    </lineage>
</organism>
<feature type="compositionally biased region" description="Basic and acidic residues" evidence="1">
    <location>
        <begin position="59"/>
        <end position="69"/>
    </location>
</feature>
<proteinExistence type="predicted"/>
<protein>
    <submittedName>
        <fullName evidence="2">Uncharacterized protein</fullName>
    </submittedName>
</protein>
<evidence type="ECO:0000313" key="2">
    <source>
        <dbReference type="EMBL" id="VDM77012.1"/>
    </source>
</evidence>
<reference evidence="2 3" key="1">
    <citation type="submission" date="2018-11" db="EMBL/GenBank/DDBJ databases">
        <authorList>
            <consortium name="Pathogen Informatics"/>
        </authorList>
    </citation>
    <scope>NUCLEOTIDE SEQUENCE [LARGE SCALE GENOMIC DNA]</scope>
</reference>